<evidence type="ECO:0000313" key="2">
    <source>
        <dbReference type="Proteomes" id="UP000023152"/>
    </source>
</evidence>
<accession>X6P561</accession>
<gene>
    <name evidence="1" type="ORF">RFI_04390</name>
</gene>
<protein>
    <submittedName>
        <fullName evidence="1">Uncharacterized protein</fullName>
    </submittedName>
</protein>
<reference evidence="1 2" key="1">
    <citation type="journal article" date="2013" name="Curr. Biol.">
        <title>The Genome of the Foraminiferan Reticulomyxa filosa.</title>
        <authorList>
            <person name="Glockner G."/>
            <person name="Hulsmann N."/>
            <person name="Schleicher M."/>
            <person name="Noegel A.A."/>
            <person name="Eichinger L."/>
            <person name="Gallinger C."/>
            <person name="Pawlowski J."/>
            <person name="Sierra R."/>
            <person name="Euteneuer U."/>
            <person name="Pillet L."/>
            <person name="Moustafa A."/>
            <person name="Platzer M."/>
            <person name="Groth M."/>
            <person name="Szafranski K."/>
            <person name="Schliwa M."/>
        </authorList>
    </citation>
    <scope>NUCLEOTIDE SEQUENCE [LARGE SCALE GENOMIC DNA]</scope>
</reference>
<dbReference type="EMBL" id="ASPP01003980">
    <property type="protein sequence ID" value="ETO32727.1"/>
    <property type="molecule type" value="Genomic_DNA"/>
</dbReference>
<dbReference type="Proteomes" id="UP000023152">
    <property type="component" value="Unassembled WGS sequence"/>
</dbReference>
<organism evidence="1 2">
    <name type="scientific">Reticulomyxa filosa</name>
    <dbReference type="NCBI Taxonomy" id="46433"/>
    <lineage>
        <taxon>Eukaryota</taxon>
        <taxon>Sar</taxon>
        <taxon>Rhizaria</taxon>
        <taxon>Retaria</taxon>
        <taxon>Foraminifera</taxon>
        <taxon>Monothalamids</taxon>
        <taxon>Reticulomyxidae</taxon>
        <taxon>Reticulomyxa</taxon>
    </lineage>
</organism>
<feature type="non-terminal residue" evidence="1">
    <location>
        <position position="172"/>
    </location>
</feature>
<proteinExistence type="predicted"/>
<dbReference type="AlphaFoldDB" id="X6P561"/>
<name>X6P561_RETFI</name>
<evidence type="ECO:0000313" key="1">
    <source>
        <dbReference type="EMBL" id="ETO32727.1"/>
    </source>
</evidence>
<keyword evidence="2" id="KW-1185">Reference proteome</keyword>
<sequence length="172" mass="20337">MNVNKVCNWSLKSRYSKVDLTKKEIFKKKDMTPQFRQMSASSGGILKLTKIKDHENFEQLDEQNEGNIVTNKHHKPASLHIFSNKFVNKVTLDQIVKNYFTTYNRRLANFDDGTPVDKNDVSQQSMIWQVQDRTKTHYDYTYYSARDYAIGNRIELTNNKKGVFFLNIRTYY</sequence>
<comment type="caution">
    <text evidence="1">The sequence shown here is derived from an EMBL/GenBank/DDBJ whole genome shotgun (WGS) entry which is preliminary data.</text>
</comment>